<evidence type="ECO:0000313" key="6">
    <source>
        <dbReference type="EMBL" id="ABS62456.1"/>
    </source>
</evidence>
<dbReference type="Pfam" id="PF18564">
    <property type="entry name" value="Glyco_hydro_5_C"/>
    <property type="match status" value="1"/>
</dbReference>
<dbReference type="PANTHER" id="PTHR31308">
    <property type="match status" value="1"/>
</dbReference>
<evidence type="ECO:0000256" key="1">
    <source>
        <dbReference type="ARBA" id="ARBA00005641"/>
    </source>
</evidence>
<accession>A7HRC3</accession>
<evidence type="ECO:0000256" key="3">
    <source>
        <dbReference type="ARBA" id="ARBA00023295"/>
    </source>
</evidence>
<dbReference type="KEGG" id="pla:Plav_0833"/>
<dbReference type="AlphaFoldDB" id="A7HRC3"/>
<dbReference type="InterPro" id="IPR041036">
    <property type="entry name" value="GH5_C"/>
</dbReference>
<dbReference type="eggNOG" id="COG2730">
    <property type="taxonomic scope" value="Bacteria"/>
</dbReference>
<dbReference type="Proteomes" id="UP000006377">
    <property type="component" value="Chromosome"/>
</dbReference>
<evidence type="ECO:0000313" key="7">
    <source>
        <dbReference type="Proteomes" id="UP000006377"/>
    </source>
</evidence>
<gene>
    <name evidence="6" type="ordered locus">Plav_0833</name>
</gene>
<dbReference type="RefSeq" id="WP_012109706.1">
    <property type="nucleotide sequence ID" value="NC_009719.1"/>
</dbReference>
<dbReference type="InterPro" id="IPR001547">
    <property type="entry name" value="Glyco_hydro_5"/>
</dbReference>
<dbReference type="PANTHER" id="PTHR31308:SF5">
    <property type="entry name" value="ERGOSTERYL-BETA-GLUCOSIDASE"/>
    <property type="match status" value="1"/>
</dbReference>
<dbReference type="InterPro" id="IPR017853">
    <property type="entry name" value="GH"/>
</dbReference>
<proteinExistence type="inferred from homology"/>
<reference evidence="6 7" key="1">
    <citation type="journal article" date="2011" name="Stand. Genomic Sci.">
        <title>Complete genome sequence of Parvibaculum lavamentivorans type strain (DS-1(T)).</title>
        <authorList>
            <person name="Schleheck D."/>
            <person name="Weiss M."/>
            <person name="Pitluck S."/>
            <person name="Bruce D."/>
            <person name="Land M.L."/>
            <person name="Han S."/>
            <person name="Saunders E."/>
            <person name="Tapia R."/>
            <person name="Detter C."/>
            <person name="Brettin T."/>
            <person name="Han J."/>
            <person name="Woyke T."/>
            <person name="Goodwin L."/>
            <person name="Pennacchio L."/>
            <person name="Nolan M."/>
            <person name="Cook A.M."/>
            <person name="Kjelleberg S."/>
            <person name="Thomas T."/>
        </authorList>
    </citation>
    <scope>NUCLEOTIDE SEQUENCE [LARGE SCALE GENOMIC DNA]</scope>
    <source>
        <strain evidence="7">DS-1 / DSM 13023 / NCIMB 13966</strain>
    </source>
</reference>
<dbReference type="GO" id="GO:0000272">
    <property type="term" value="P:polysaccharide catabolic process"/>
    <property type="evidence" value="ECO:0007669"/>
    <property type="project" value="InterPro"/>
</dbReference>
<organism evidence="6 7">
    <name type="scientific">Parvibaculum lavamentivorans (strain DS-1 / DSM 13023 / NCIMB 13966)</name>
    <dbReference type="NCBI Taxonomy" id="402881"/>
    <lineage>
        <taxon>Bacteria</taxon>
        <taxon>Pseudomonadati</taxon>
        <taxon>Pseudomonadota</taxon>
        <taxon>Alphaproteobacteria</taxon>
        <taxon>Hyphomicrobiales</taxon>
        <taxon>Parvibaculaceae</taxon>
        <taxon>Parvibaculum</taxon>
    </lineage>
</organism>
<dbReference type="Gene3D" id="2.60.40.1180">
    <property type="entry name" value="Golgi alpha-mannosidase II"/>
    <property type="match status" value="1"/>
</dbReference>
<evidence type="ECO:0000259" key="4">
    <source>
        <dbReference type="Pfam" id="PF00150"/>
    </source>
</evidence>
<dbReference type="STRING" id="402881.Plav_0833"/>
<dbReference type="EMBL" id="CP000774">
    <property type="protein sequence ID" value="ABS62456.1"/>
    <property type="molecule type" value="Genomic_DNA"/>
</dbReference>
<keyword evidence="3" id="KW-0326">Glycosidase</keyword>
<keyword evidence="2" id="KW-0378">Hydrolase</keyword>
<evidence type="ECO:0000259" key="5">
    <source>
        <dbReference type="Pfam" id="PF18564"/>
    </source>
</evidence>
<feature type="domain" description="Glycoside hydrolase family 5" evidence="4">
    <location>
        <begin position="58"/>
        <end position="253"/>
    </location>
</feature>
<evidence type="ECO:0000256" key="2">
    <source>
        <dbReference type="ARBA" id="ARBA00022801"/>
    </source>
</evidence>
<dbReference type="OrthoDB" id="9800955at2"/>
<feature type="domain" description="Glycoside hydrolase family 5 C-terminal" evidence="5">
    <location>
        <begin position="574"/>
        <end position="643"/>
    </location>
</feature>
<dbReference type="GO" id="GO:0016042">
    <property type="term" value="P:lipid catabolic process"/>
    <property type="evidence" value="ECO:0007669"/>
    <property type="project" value="UniProtKB-ARBA"/>
</dbReference>
<comment type="similarity">
    <text evidence="1">Belongs to the glycosyl hydrolase 5 (cellulase A) family.</text>
</comment>
<name>A7HRC3_PARL1</name>
<dbReference type="Gene3D" id="3.20.20.80">
    <property type="entry name" value="Glycosidases"/>
    <property type="match status" value="1"/>
</dbReference>
<dbReference type="GO" id="GO:0004553">
    <property type="term" value="F:hydrolase activity, hydrolyzing O-glycosyl compounds"/>
    <property type="evidence" value="ECO:0007669"/>
    <property type="project" value="InterPro"/>
</dbReference>
<evidence type="ECO:0008006" key="8">
    <source>
        <dbReference type="Google" id="ProtNLM"/>
    </source>
</evidence>
<protein>
    <recommendedName>
        <fullName evidence="8">Glycoside hydrolase family 5</fullName>
    </recommendedName>
</protein>
<dbReference type="InterPro" id="IPR052066">
    <property type="entry name" value="Glycosphingolipid_Hydrolases"/>
</dbReference>
<dbReference type="InterPro" id="IPR013780">
    <property type="entry name" value="Glyco_hydro_b"/>
</dbReference>
<dbReference type="CAZy" id="GH5">
    <property type="family name" value="Glycoside Hydrolase Family 5"/>
</dbReference>
<dbReference type="SUPFAM" id="SSF51445">
    <property type="entry name" value="(Trans)glycosidases"/>
    <property type="match status" value="1"/>
</dbReference>
<dbReference type="HOGENOM" id="CLU_009024_1_0_5"/>
<dbReference type="Pfam" id="PF00150">
    <property type="entry name" value="Cellulase"/>
    <property type="match status" value="1"/>
</dbReference>
<keyword evidence="7" id="KW-1185">Reference proteome</keyword>
<dbReference type="GO" id="GO:1901136">
    <property type="term" value="P:carbohydrate derivative catabolic process"/>
    <property type="evidence" value="ECO:0007669"/>
    <property type="project" value="UniProtKB-ARBA"/>
</dbReference>
<sequence length="656" mass="73795">MALPRLGIEGEWFQGTDGRKRILRGVNLGGDCKVPYAPNGHTNIPTDFSDHRTVSFVGRPFPLAEADEHFSRLKAWGFNCLRLLTTWEAVEHEGPGRYDEAYLDYFAELCRKADDYGLYVFVDFHQDVWSRMTGGDGAPGWLFDAVGLDFTKFHAAGAAHVMQYKYDFAKGGRQEENYPTMTWSQNYKYPANAIMWTLFFAGNTFCPDFLVQGRPAQDFLQEHYLGAMEAVARRVKDLSNVIGFDSLNEPGSGYVGQWLSYRHTGPSEKNPMPARPGLAWSPLDGFAAARGLARELPEMHIDWEQRAVVKKRDVLVNGDGVSIWKQGRHCPFERAGVYRINGGEIEAMDEKFFRERNGRRFEMEKDFMGPFFARVAERVRAVNNDWLLFAELDPGAGLGHGFPPDTPERTVNASHWYDIVTLSTKRFDFPVKINPYTGRTTEGAEAIEASYTRQLGRLKDASHALNGGTGAPALLGEFGIPFDLDNAAAYKAWKAGDRTDAPWEKHIIALDLMYNALDQLLMHSTQWNYTASNRNDQAVGDGWNQEDLSIYSIDQRVDPSDVNSGGRALAGFVRPYARAVAGRPLKMKFKRETGAFRFIYQAEGEGETEIFVPNLQYPNGYDVEVEGGTVTRDEENQCLRVHAVGSDKVGVMITRR</sequence>